<protein>
    <submittedName>
        <fullName evidence="1">Uncharacterized protein</fullName>
    </submittedName>
</protein>
<dbReference type="Proteomes" id="UP001164929">
    <property type="component" value="Chromosome 16"/>
</dbReference>
<accession>A0AAD6PWU9</accession>
<evidence type="ECO:0000313" key="1">
    <source>
        <dbReference type="EMBL" id="KAJ6968903.1"/>
    </source>
</evidence>
<evidence type="ECO:0000313" key="2">
    <source>
        <dbReference type="Proteomes" id="UP001164929"/>
    </source>
</evidence>
<gene>
    <name evidence="1" type="ORF">NC653_036772</name>
</gene>
<dbReference type="EMBL" id="JAQIZT010000016">
    <property type="protein sequence ID" value="KAJ6968903.1"/>
    <property type="molecule type" value="Genomic_DNA"/>
</dbReference>
<comment type="caution">
    <text evidence="1">The sequence shown here is derived from an EMBL/GenBank/DDBJ whole genome shotgun (WGS) entry which is preliminary data.</text>
</comment>
<organism evidence="1 2">
    <name type="scientific">Populus alba x Populus x berolinensis</name>
    <dbReference type="NCBI Taxonomy" id="444605"/>
    <lineage>
        <taxon>Eukaryota</taxon>
        <taxon>Viridiplantae</taxon>
        <taxon>Streptophyta</taxon>
        <taxon>Embryophyta</taxon>
        <taxon>Tracheophyta</taxon>
        <taxon>Spermatophyta</taxon>
        <taxon>Magnoliopsida</taxon>
        <taxon>eudicotyledons</taxon>
        <taxon>Gunneridae</taxon>
        <taxon>Pentapetalae</taxon>
        <taxon>rosids</taxon>
        <taxon>fabids</taxon>
        <taxon>Malpighiales</taxon>
        <taxon>Salicaceae</taxon>
        <taxon>Saliceae</taxon>
        <taxon>Populus</taxon>
    </lineage>
</organism>
<sequence>MWRTDLVNVFFDLQLLARWFLRTLAFRIL</sequence>
<name>A0AAD6PWU9_9ROSI</name>
<proteinExistence type="predicted"/>
<reference evidence="1 2" key="1">
    <citation type="journal article" date="2023" name="Mol. Ecol. Resour.">
        <title>Chromosome-level genome assembly of a triploid poplar Populus alba 'Berolinensis'.</title>
        <authorList>
            <person name="Chen S."/>
            <person name="Yu Y."/>
            <person name="Wang X."/>
            <person name="Wang S."/>
            <person name="Zhang T."/>
            <person name="Zhou Y."/>
            <person name="He R."/>
            <person name="Meng N."/>
            <person name="Wang Y."/>
            <person name="Liu W."/>
            <person name="Liu Z."/>
            <person name="Liu J."/>
            <person name="Guo Q."/>
            <person name="Huang H."/>
            <person name="Sederoff R.R."/>
            <person name="Wang G."/>
            <person name="Qu G."/>
            <person name="Chen S."/>
        </authorList>
    </citation>
    <scope>NUCLEOTIDE SEQUENCE [LARGE SCALE GENOMIC DNA]</scope>
    <source>
        <strain evidence="1">SC-2020</strain>
    </source>
</reference>
<dbReference type="AlphaFoldDB" id="A0AAD6PWU9"/>
<keyword evidence="2" id="KW-1185">Reference proteome</keyword>